<gene>
    <name evidence="2" type="ORF">LTR91_016643</name>
</gene>
<evidence type="ECO:0000313" key="3">
    <source>
        <dbReference type="Proteomes" id="UP001175353"/>
    </source>
</evidence>
<evidence type="ECO:0000313" key="2">
    <source>
        <dbReference type="EMBL" id="KAK0968645.1"/>
    </source>
</evidence>
<accession>A0AAN6K7N4</accession>
<reference evidence="2" key="1">
    <citation type="submission" date="2023-06" db="EMBL/GenBank/DDBJ databases">
        <title>Black Yeasts Isolated from many extreme environments.</title>
        <authorList>
            <person name="Coleine C."/>
            <person name="Stajich J.E."/>
            <person name="Selbmann L."/>
        </authorList>
    </citation>
    <scope>NUCLEOTIDE SEQUENCE</scope>
    <source>
        <strain evidence="2">CCFEE 5200</strain>
    </source>
</reference>
<dbReference type="InterPro" id="IPR037738">
    <property type="entry name" value="Ecm13-like"/>
</dbReference>
<feature type="compositionally biased region" description="Acidic residues" evidence="1">
    <location>
        <begin position="201"/>
        <end position="220"/>
    </location>
</feature>
<organism evidence="2 3">
    <name type="scientific">Friedmanniomyces endolithicus</name>
    <dbReference type="NCBI Taxonomy" id="329885"/>
    <lineage>
        <taxon>Eukaryota</taxon>
        <taxon>Fungi</taxon>
        <taxon>Dikarya</taxon>
        <taxon>Ascomycota</taxon>
        <taxon>Pezizomycotina</taxon>
        <taxon>Dothideomycetes</taxon>
        <taxon>Dothideomycetidae</taxon>
        <taxon>Mycosphaerellales</taxon>
        <taxon>Teratosphaeriaceae</taxon>
        <taxon>Friedmanniomyces</taxon>
    </lineage>
</organism>
<name>A0AAN6K7N4_9PEZI</name>
<comment type="caution">
    <text evidence="2">The sequence shown here is derived from an EMBL/GenBank/DDBJ whole genome shotgun (WGS) entry which is preliminary data.</text>
</comment>
<keyword evidence="3" id="KW-1185">Reference proteome</keyword>
<feature type="region of interest" description="Disordered" evidence="1">
    <location>
        <begin position="183"/>
        <end position="271"/>
    </location>
</feature>
<protein>
    <submittedName>
        <fullName evidence="2">Uncharacterized protein</fullName>
    </submittedName>
</protein>
<proteinExistence type="predicted"/>
<dbReference type="AlphaFoldDB" id="A0AAN6K7N4"/>
<evidence type="ECO:0000256" key="1">
    <source>
        <dbReference type="SAM" id="MobiDB-lite"/>
    </source>
</evidence>
<dbReference type="EMBL" id="JAUJLE010000205">
    <property type="protein sequence ID" value="KAK0968645.1"/>
    <property type="molecule type" value="Genomic_DNA"/>
</dbReference>
<sequence>MESSFSYHPIKLTTTTATIQTTIDSSPVPTTKTALPHHQSQATITPHPIGQLLQAQFEPISANATYQVSPPSSPPAKKQKMSLTSIYYTASTARTKLGREANRADHNLRRLVGHANLLDSLMIELSSAEREQESWFNQSLSRASKPEEPKHIQWLDEVAEAEMEDDSDSEDGSDYDDDAEQLFESIPTTRVRRPSVHIDSMEIDDEEDDDEDDEDAEFDEEHALQRTPSSRHSPPELLDCDEDDSSSDSEDESMPSSPENEAFEIDEKERAAITTTAFYDTKAQHGLEQYIMQQSQQRQAAPLIAAY</sequence>
<dbReference type="PANTHER" id="PTHR36826:SF1">
    <property type="entry name" value="PROTEIN ECM13"/>
    <property type="match status" value="1"/>
</dbReference>
<dbReference type="PANTHER" id="PTHR36826">
    <property type="entry name" value="PROTEIN ECM13"/>
    <property type="match status" value="1"/>
</dbReference>
<feature type="compositionally biased region" description="Acidic residues" evidence="1">
    <location>
        <begin position="238"/>
        <end position="253"/>
    </location>
</feature>
<dbReference type="Proteomes" id="UP001175353">
    <property type="component" value="Unassembled WGS sequence"/>
</dbReference>